<dbReference type="PANTHER" id="PTHR43798">
    <property type="entry name" value="MONOACYLGLYCEROL LIPASE"/>
    <property type="match status" value="1"/>
</dbReference>
<dbReference type="EMBL" id="VFYP01000004">
    <property type="protein sequence ID" value="TPP06083.1"/>
    <property type="molecule type" value="Genomic_DNA"/>
</dbReference>
<dbReference type="InterPro" id="IPR000073">
    <property type="entry name" value="AB_hydrolase_1"/>
</dbReference>
<dbReference type="InterPro" id="IPR050266">
    <property type="entry name" value="AB_hydrolase_sf"/>
</dbReference>
<accession>A0A504UM48</accession>
<name>A0A504UM48_9HYPH</name>
<dbReference type="AlphaFoldDB" id="A0A504UM48"/>
<evidence type="ECO:0000313" key="2">
    <source>
        <dbReference type="EMBL" id="TPP06083.1"/>
    </source>
</evidence>
<keyword evidence="2" id="KW-0378">Hydrolase</keyword>
<dbReference type="Proteomes" id="UP000316429">
    <property type="component" value="Unassembled WGS sequence"/>
</dbReference>
<sequence>MFCASLPFQVFANASAGSAERNFVQVDGVKLAYRELGSGDPIIMFTRLRGTIDTWDPAFINALAANYRVIMVDYPGVGYSEGQLPPDMVAVADTMAKFAKVLGIGKFNLVSWSWGGALGQTFLVKHPEMVNRAILMGTNPAGKVEHAMRDDWFELAVKPVNDLKDEETLFFEPAYEESLAAAKASHDRIYARAGVTEHIPSSMNVFKLYFAAAEKFHEDKEGIRKGLTKSDVPMLIICGDNDPGTPADNWFPLVRKIPRAQLLIMPRTGHGPHHQFPQLSADYIHAFLKAEL</sequence>
<proteinExistence type="predicted"/>
<dbReference type="InterPro" id="IPR029058">
    <property type="entry name" value="AB_hydrolase_fold"/>
</dbReference>
<comment type="caution">
    <text evidence="2">The sequence shown here is derived from an EMBL/GenBank/DDBJ whole genome shotgun (WGS) entry which is preliminary data.</text>
</comment>
<protein>
    <submittedName>
        <fullName evidence="2">Alpha/beta hydrolase</fullName>
    </submittedName>
</protein>
<dbReference type="GO" id="GO:0016787">
    <property type="term" value="F:hydrolase activity"/>
    <property type="evidence" value="ECO:0007669"/>
    <property type="project" value="UniProtKB-KW"/>
</dbReference>
<dbReference type="SUPFAM" id="SSF53474">
    <property type="entry name" value="alpha/beta-Hydrolases"/>
    <property type="match status" value="1"/>
</dbReference>
<evidence type="ECO:0000313" key="3">
    <source>
        <dbReference type="Proteomes" id="UP000316429"/>
    </source>
</evidence>
<evidence type="ECO:0000259" key="1">
    <source>
        <dbReference type="Pfam" id="PF00561"/>
    </source>
</evidence>
<gene>
    <name evidence="2" type="ORF">FJQ55_20215</name>
</gene>
<dbReference type="PRINTS" id="PR00111">
    <property type="entry name" value="ABHYDROLASE"/>
</dbReference>
<dbReference type="Pfam" id="PF00561">
    <property type="entry name" value="Abhydrolase_1"/>
    <property type="match status" value="1"/>
</dbReference>
<organism evidence="2 3">
    <name type="scientific">Rhizobium glycinendophyticum</name>
    <dbReference type="NCBI Taxonomy" id="2589807"/>
    <lineage>
        <taxon>Bacteria</taxon>
        <taxon>Pseudomonadati</taxon>
        <taxon>Pseudomonadota</taxon>
        <taxon>Alphaproteobacteria</taxon>
        <taxon>Hyphomicrobiales</taxon>
        <taxon>Rhizobiaceae</taxon>
        <taxon>Rhizobium/Agrobacterium group</taxon>
        <taxon>Rhizobium</taxon>
    </lineage>
</organism>
<keyword evidence="3" id="KW-1185">Reference proteome</keyword>
<reference evidence="2 3" key="1">
    <citation type="submission" date="2019-06" db="EMBL/GenBank/DDBJ databases">
        <title>Rhizobium sp. CL12 isolated from roots of soybean.</title>
        <authorList>
            <person name="Wang C."/>
        </authorList>
    </citation>
    <scope>NUCLEOTIDE SEQUENCE [LARGE SCALE GENOMIC DNA]</scope>
    <source>
        <strain evidence="2 3">CL12</strain>
    </source>
</reference>
<dbReference type="OrthoDB" id="7958481at2"/>
<dbReference type="Gene3D" id="3.40.50.1820">
    <property type="entry name" value="alpha/beta hydrolase"/>
    <property type="match status" value="1"/>
</dbReference>
<feature type="domain" description="AB hydrolase-1" evidence="1">
    <location>
        <begin position="50"/>
        <end position="275"/>
    </location>
</feature>